<dbReference type="SUPFAM" id="SSF81406">
    <property type="entry name" value="Mitochondrial cytochrome c oxidase subunit IV"/>
    <property type="match status" value="1"/>
</dbReference>
<comment type="subcellular location">
    <subcellularLocation>
        <location evidence="1 10">Mitochondrion inner membrane</location>
        <topology evidence="1 10">Single-pass membrane protein</topology>
    </subcellularLocation>
</comment>
<accession>A0A9N9TVQ9</accession>
<keyword evidence="7" id="KW-0560">Oxidoreductase</keyword>
<evidence type="ECO:0000256" key="6">
    <source>
        <dbReference type="ARBA" id="ARBA00022989"/>
    </source>
</evidence>
<organism evidence="11 12">
    <name type="scientific">Phyllotreta striolata</name>
    <name type="common">Striped flea beetle</name>
    <name type="synonym">Crioceris striolata</name>
    <dbReference type="NCBI Taxonomy" id="444603"/>
    <lineage>
        <taxon>Eukaryota</taxon>
        <taxon>Metazoa</taxon>
        <taxon>Ecdysozoa</taxon>
        <taxon>Arthropoda</taxon>
        <taxon>Hexapoda</taxon>
        <taxon>Insecta</taxon>
        <taxon>Pterygota</taxon>
        <taxon>Neoptera</taxon>
        <taxon>Endopterygota</taxon>
        <taxon>Coleoptera</taxon>
        <taxon>Polyphaga</taxon>
        <taxon>Cucujiformia</taxon>
        <taxon>Chrysomeloidea</taxon>
        <taxon>Chrysomelidae</taxon>
        <taxon>Galerucinae</taxon>
        <taxon>Alticini</taxon>
        <taxon>Phyllotreta</taxon>
    </lineage>
</organism>
<proteinExistence type="inferred from homology"/>
<evidence type="ECO:0000256" key="4">
    <source>
        <dbReference type="ARBA" id="ARBA00022792"/>
    </source>
</evidence>
<dbReference type="Gene3D" id="1.10.442.10">
    <property type="entry name" value="Cytochrome c oxidase subunit IV"/>
    <property type="match status" value="1"/>
</dbReference>
<dbReference type="EMBL" id="OU900097">
    <property type="protein sequence ID" value="CAG9861477.1"/>
    <property type="molecule type" value="Genomic_DNA"/>
</dbReference>
<evidence type="ECO:0000313" key="11">
    <source>
        <dbReference type="EMBL" id="CAG9861477.1"/>
    </source>
</evidence>
<dbReference type="FunFam" id="1.10.442.10:FF:000001">
    <property type="entry name" value="Cytochrome c oxidase subunit 4 isoform 1"/>
    <property type="match status" value="1"/>
</dbReference>
<dbReference type="Pfam" id="PF02936">
    <property type="entry name" value="COX4"/>
    <property type="match status" value="1"/>
</dbReference>
<dbReference type="PANTHER" id="PTHR10707:SF10">
    <property type="entry name" value="CYTOCHROME C OXIDASE SUBUNIT 4"/>
    <property type="match status" value="1"/>
</dbReference>
<evidence type="ECO:0000256" key="3">
    <source>
        <dbReference type="ARBA" id="ARBA00022692"/>
    </source>
</evidence>
<keyword evidence="6 10" id="KW-1133">Transmembrane helix</keyword>
<dbReference type="CDD" id="cd00922">
    <property type="entry name" value="Cyt_c_Oxidase_IV"/>
    <property type="match status" value="1"/>
</dbReference>
<evidence type="ECO:0000256" key="5">
    <source>
        <dbReference type="ARBA" id="ARBA00022946"/>
    </source>
</evidence>
<keyword evidence="4 10" id="KW-0999">Mitochondrion inner membrane</keyword>
<dbReference type="GO" id="GO:0045277">
    <property type="term" value="C:respiratory chain complex IV"/>
    <property type="evidence" value="ECO:0007669"/>
    <property type="project" value="InterPro"/>
</dbReference>
<evidence type="ECO:0000256" key="9">
    <source>
        <dbReference type="ARBA" id="ARBA00023136"/>
    </source>
</evidence>
<evidence type="ECO:0000313" key="12">
    <source>
        <dbReference type="Proteomes" id="UP001153712"/>
    </source>
</evidence>
<dbReference type="InterPro" id="IPR013288">
    <property type="entry name" value="Cyt_c_oxidase_su4"/>
</dbReference>
<keyword evidence="8 10" id="KW-0496">Mitochondrion</keyword>
<evidence type="ECO:0000256" key="1">
    <source>
        <dbReference type="ARBA" id="ARBA00004434"/>
    </source>
</evidence>
<evidence type="ECO:0000256" key="7">
    <source>
        <dbReference type="ARBA" id="ARBA00023002"/>
    </source>
</evidence>
<dbReference type="InterPro" id="IPR004203">
    <property type="entry name" value="Cyt_c_oxidase_su4_fam"/>
</dbReference>
<comment type="similarity">
    <text evidence="2 10">Belongs to the cytochrome c oxidase IV family.</text>
</comment>
<keyword evidence="5" id="KW-0809">Transit peptide</keyword>
<name>A0A9N9TVQ9_PHYSR</name>
<keyword evidence="3 10" id="KW-0812">Transmembrane</keyword>
<protein>
    <recommendedName>
        <fullName evidence="10">Cytochrome c oxidase subunit 4</fullName>
    </recommendedName>
</protein>
<keyword evidence="12" id="KW-1185">Reference proteome</keyword>
<dbReference type="OrthoDB" id="186013at2759"/>
<comment type="subunit">
    <text evidence="10">Component of the cytochrome c oxidase (complex IV, CIV), a multisubunit enzyme composed of 14 subunits.</text>
</comment>
<dbReference type="GO" id="GO:0005743">
    <property type="term" value="C:mitochondrial inner membrane"/>
    <property type="evidence" value="ECO:0007669"/>
    <property type="project" value="UniProtKB-SubCell"/>
</dbReference>
<comment type="pathway">
    <text evidence="10">Energy metabolism; oxidative phosphorylation.</text>
</comment>
<dbReference type="GO" id="GO:0016491">
    <property type="term" value="F:oxidoreductase activity"/>
    <property type="evidence" value="ECO:0007669"/>
    <property type="project" value="UniProtKB-KW"/>
</dbReference>
<evidence type="ECO:0000256" key="2">
    <source>
        <dbReference type="ARBA" id="ARBA00008135"/>
    </source>
</evidence>
<reference evidence="11" key="1">
    <citation type="submission" date="2022-01" db="EMBL/GenBank/DDBJ databases">
        <authorList>
            <person name="King R."/>
        </authorList>
    </citation>
    <scope>NUCLEOTIDE SEQUENCE</scope>
</reference>
<evidence type="ECO:0000256" key="8">
    <source>
        <dbReference type="ARBA" id="ARBA00023128"/>
    </source>
</evidence>
<feature type="transmembrane region" description="Helical" evidence="10">
    <location>
        <begin position="82"/>
        <end position="100"/>
    </location>
</feature>
<evidence type="ECO:0000256" key="10">
    <source>
        <dbReference type="RuleBase" id="RU367145"/>
    </source>
</evidence>
<sequence length="136" mass="16122">MIGKREIVGYGWNGQPGYADMADFPFPSIRWKEPNCEIAELREKEKKDWREMSVCEKRELYRFSFCQTYAEFLAPTGEWKSVIGYGLMLISVGCWLFYFLKYMVQPPLPDSFRDECREAQFRRMLDIRANPIYGVS</sequence>
<dbReference type="GO" id="GO:0006123">
    <property type="term" value="P:mitochondrial electron transport, cytochrome c to oxygen"/>
    <property type="evidence" value="ECO:0007669"/>
    <property type="project" value="InterPro"/>
</dbReference>
<dbReference type="InterPro" id="IPR036639">
    <property type="entry name" value="Cyt_c_oxidase_su4_sf"/>
</dbReference>
<dbReference type="Proteomes" id="UP001153712">
    <property type="component" value="Chromosome 4"/>
</dbReference>
<comment type="function">
    <text evidence="10">Component of the cytochrome c oxidase, the last enzyme in the mitochondrial electron transport chain which drives oxidative phosphorylation.</text>
</comment>
<keyword evidence="9 10" id="KW-0472">Membrane</keyword>
<gene>
    <name evidence="11" type="ORF">PHYEVI_LOCUS7816</name>
</gene>
<dbReference type="PANTHER" id="PTHR10707">
    <property type="entry name" value="CYTOCHROME C OXIDASE SUBUNIT IV"/>
    <property type="match status" value="1"/>
</dbReference>
<dbReference type="PRINTS" id="PR01873">
    <property type="entry name" value="CYTCOXIDASE4"/>
</dbReference>
<dbReference type="AlphaFoldDB" id="A0A9N9TVQ9"/>